<gene>
    <name evidence="2" type="ORF">OL497_05485</name>
</gene>
<protein>
    <submittedName>
        <fullName evidence="2">Ubiquitin-like protein</fullName>
    </submittedName>
</protein>
<dbReference type="SUPFAM" id="SSF54236">
    <property type="entry name" value="Ubiquitin-like"/>
    <property type="match status" value="1"/>
</dbReference>
<dbReference type="PROSITE" id="PS50053">
    <property type="entry name" value="UBIQUITIN_2"/>
    <property type="match status" value="1"/>
</dbReference>
<dbReference type="InterPro" id="IPR000626">
    <property type="entry name" value="Ubiquitin-like_dom"/>
</dbReference>
<comment type="caution">
    <text evidence="2">The sequence shown here is derived from an EMBL/GenBank/DDBJ whole genome shotgun (WGS) entry which is preliminary data.</text>
</comment>
<keyword evidence="3" id="KW-1185">Reference proteome</keyword>
<dbReference type="Gene3D" id="3.10.20.90">
    <property type="entry name" value="Phosphatidylinositol 3-kinase Catalytic Subunit, Chain A, domain 1"/>
    <property type="match status" value="1"/>
</dbReference>
<dbReference type="PRINTS" id="PR00348">
    <property type="entry name" value="UBIQUITIN"/>
</dbReference>
<proteinExistence type="predicted"/>
<accession>A0ABT3IH85</accession>
<feature type="domain" description="Ubiquitin-like" evidence="1">
    <location>
        <begin position="24"/>
        <end position="95"/>
    </location>
</feature>
<dbReference type="EMBL" id="JAPDNS010000001">
    <property type="protein sequence ID" value="MCW3483335.1"/>
    <property type="molecule type" value="Genomic_DNA"/>
</dbReference>
<dbReference type="InterPro" id="IPR029071">
    <property type="entry name" value="Ubiquitin-like_domsf"/>
</dbReference>
<dbReference type="RefSeq" id="WP_264728569.1">
    <property type="nucleotide sequence ID" value="NZ_JAPDNR010000001.1"/>
</dbReference>
<sequence length="95" mass="10777">MKKKLIALGLTCFLLLATLPIFAMQIYIKSLSGATITLEVEETDSVEKIRELIADKTDIPPGWQRLIFAGKQLEDGRILRDYNIKHQATIHLVVR</sequence>
<dbReference type="Proteomes" id="UP001207742">
    <property type="component" value="Unassembled WGS sequence"/>
</dbReference>
<dbReference type="Pfam" id="PF00240">
    <property type="entry name" value="ubiquitin"/>
    <property type="match status" value="1"/>
</dbReference>
<organism evidence="2 3">
    <name type="scientific">Chitinophaga nivalis</name>
    <dbReference type="NCBI Taxonomy" id="2991709"/>
    <lineage>
        <taxon>Bacteria</taxon>
        <taxon>Pseudomonadati</taxon>
        <taxon>Bacteroidota</taxon>
        <taxon>Chitinophagia</taxon>
        <taxon>Chitinophagales</taxon>
        <taxon>Chitinophagaceae</taxon>
        <taxon>Chitinophaga</taxon>
    </lineage>
</organism>
<dbReference type="InterPro" id="IPR019956">
    <property type="entry name" value="Ubiquitin_dom"/>
</dbReference>
<dbReference type="PANTHER" id="PTHR10666">
    <property type="entry name" value="UBIQUITIN"/>
    <property type="match status" value="1"/>
</dbReference>
<reference evidence="2 3" key="1">
    <citation type="submission" date="2022-10" db="EMBL/GenBank/DDBJ databases">
        <title>Chitinophaga nivalis PC15 sp. nov., isolated from Pyeongchang county, South Korea.</title>
        <authorList>
            <person name="Trinh H.N."/>
        </authorList>
    </citation>
    <scope>NUCLEOTIDE SEQUENCE [LARGE SCALE GENOMIC DNA]</scope>
    <source>
        <strain evidence="2 3">PC14</strain>
    </source>
</reference>
<evidence type="ECO:0000313" key="2">
    <source>
        <dbReference type="EMBL" id="MCW3483335.1"/>
    </source>
</evidence>
<dbReference type="InterPro" id="IPR050158">
    <property type="entry name" value="Ubiquitin_ubiquitin-like"/>
</dbReference>
<evidence type="ECO:0000259" key="1">
    <source>
        <dbReference type="PROSITE" id="PS50053"/>
    </source>
</evidence>
<dbReference type="SMART" id="SM00213">
    <property type="entry name" value="UBQ"/>
    <property type="match status" value="1"/>
</dbReference>
<name>A0ABT3IH85_9BACT</name>
<evidence type="ECO:0000313" key="3">
    <source>
        <dbReference type="Proteomes" id="UP001207742"/>
    </source>
</evidence>